<dbReference type="InterPro" id="IPR014026">
    <property type="entry name" value="UDP-Glc/GDP-Man_DH_dimer"/>
</dbReference>
<sequence>MNLGVIGAGYVGLTTGICLSSLGHKITIYDLVDEKIKLISEKKLPFYEKDLEELLDKTISSQNLIPTSNIDEMIKNTDGCFICVGTPSQQNNSIDLSQVLSSIKLVCEHLKKLQKNDYVIMIRSTIVPSSTKSHILPMVNQILDNSSYGLCLIPEFLREGEAVSDFMNPDKIVIGSINLKSEVFAKKIFESFNQATILTTNPETAEMIKYANNAFFSMLISFSNEIANIAEKTTGIDTFEVLRALVEDKRITTKIQDQKIKPGLESYLLPGCGFGGSCFPKDVRAILQYASAKNVNTPLLNAVMEINDERPSLIISLAEKLLLSLKNKHVTILGLTFKPDTDDIRSSPAFEAIRLLNDKEAKVFAYDPNLSNDSSKNKFTSFTLCSTLESSIENSDLVILFTKWNEFKNLDQNILDKFMNSPLLIDGRGFLDSSKFDENVYHKIGFTK</sequence>
<dbReference type="UniPathway" id="UPA00038">
    <property type="reaction ID" value="UER00491"/>
</dbReference>
<dbReference type="InterPro" id="IPR036220">
    <property type="entry name" value="UDP-Glc/GDP-Man_DH_C_sf"/>
</dbReference>
<evidence type="ECO:0000256" key="7">
    <source>
        <dbReference type="PIRNR" id="PIRNR000124"/>
    </source>
</evidence>
<dbReference type="Pfam" id="PF00984">
    <property type="entry name" value="UDPG_MGDP_dh"/>
    <property type="match status" value="1"/>
</dbReference>
<dbReference type="AlphaFoldDB" id="A0A7D5LYB5"/>
<reference evidence="12 13" key="1">
    <citation type="submission" date="2018-02" db="EMBL/GenBank/DDBJ databases">
        <title>Complete genome of Nitrosopumilus cobalaminigenes HCA1.</title>
        <authorList>
            <person name="Qin W."/>
            <person name="Zheng Y."/>
            <person name="Stahl D.A."/>
        </authorList>
    </citation>
    <scope>NUCLEOTIDE SEQUENCE [LARGE SCALE GENOMIC DNA]</scope>
    <source>
        <strain evidence="12 13">HCA1</strain>
    </source>
</reference>
<dbReference type="InterPro" id="IPR028357">
    <property type="entry name" value="UDPglc_DH_bac"/>
</dbReference>
<dbReference type="GO" id="GO:0000271">
    <property type="term" value="P:polysaccharide biosynthetic process"/>
    <property type="evidence" value="ECO:0007669"/>
    <property type="project" value="InterPro"/>
</dbReference>
<dbReference type="Pfam" id="PF03720">
    <property type="entry name" value="UDPG_MGDP_dh_C"/>
    <property type="match status" value="1"/>
</dbReference>
<dbReference type="PANTHER" id="PTHR43750:SF3">
    <property type="entry name" value="UDP-GLUCOSE 6-DEHYDROGENASE TUAD"/>
    <property type="match status" value="1"/>
</dbReference>
<dbReference type="NCBIfam" id="TIGR03026">
    <property type="entry name" value="NDP-sugDHase"/>
    <property type="match status" value="1"/>
</dbReference>
<dbReference type="EMBL" id="CP026993">
    <property type="protein sequence ID" value="QLH02213.1"/>
    <property type="molecule type" value="Genomic_DNA"/>
</dbReference>
<dbReference type="GO" id="GO:0006065">
    <property type="term" value="P:UDP-glucuronate biosynthetic process"/>
    <property type="evidence" value="ECO:0007669"/>
    <property type="project" value="UniProtKB-UniPathway"/>
</dbReference>
<keyword evidence="4 7" id="KW-0560">Oxidoreductase</keyword>
<keyword evidence="5 7" id="KW-0520">NAD</keyword>
<feature type="binding site" evidence="10">
    <location>
        <position position="159"/>
    </location>
    <ligand>
        <name>NAD(+)</name>
        <dbReference type="ChEBI" id="CHEBI:57540"/>
    </ligand>
</feature>
<dbReference type="PANTHER" id="PTHR43750">
    <property type="entry name" value="UDP-GLUCOSE 6-DEHYDROGENASE TUAD"/>
    <property type="match status" value="1"/>
</dbReference>
<feature type="binding site" evidence="10">
    <location>
        <position position="30"/>
    </location>
    <ligand>
        <name>NAD(+)</name>
        <dbReference type="ChEBI" id="CHEBI:57540"/>
    </ligand>
</feature>
<proteinExistence type="inferred from homology"/>
<dbReference type="SUPFAM" id="SSF48179">
    <property type="entry name" value="6-phosphogluconate dehydrogenase C-terminal domain-like"/>
    <property type="match status" value="1"/>
</dbReference>
<dbReference type="Pfam" id="PF03721">
    <property type="entry name" value="UDPG_MGDP_dh_N"/>
    <property type="match status" value="1"/>
</dbReference>
<evidence type="ECO:0000256" key="3">
    <source>
        <dbReference type="ARBA" id="ARBA00012954"/>
    </source>
</evidence>
<feature type="binding site" evidence="10">
    <location>
        <position position="125"/>
    </location>
    <ligand>
        <name>NAD(+)</name>
        <dbReference type="ChEBI" id="CHEBI:57540"/>
    </ligand>
</feature>
<dbReference type="OrthoDB" id="372050at2157"/>
<dbReference type="PIRSF" id="PIRSF000124">
    <property type="entry name" value="UDPglc_GDPman_dh"/>
    <property type="match status" value="1"/>
</dbReference>
<dbReference type="PIRSF" id="PIRSF500134">
    <property type="entry name" value="UDPglc_DH_bac"/>
    <property type="match status" value="1"/>
</dbReference>
<evidence type="ECO:0000256" key="1">
    <source>
        <dbReference type="ARBA" id="ARBA00004701"/>
    </source>
</evidence>
<evidence type="ECO:0000256" key="8">
    <source>
        <dbReference type="PIRSR" id="PIRSR500134-1"/>
    </source>
</evidence>
<dbReference type="GeneID" id="56058497"/>
<keyword evidence="13" id="KW-1185">Reference proteome</keyword>
<feature type="binding site" evidence="10">
    <location>
        <position position="86"/>
    </location>
    <ligand>
        <name>NAD(+)</name>
        <dbReference type="ChEBI" id="CHEBI:57540"/>
    </ligand>
</feature>
<accession>A0A7D5LYB5</accession>
<comment type="pathway">
    <text evidence="1">Nucleotide-sugar biosynthesis; UDP-alpha-D-glucuronate biosynthesis; UDP-alpha-D-glucuronate from UDP-alpha-D-glucose: step 1/1.</text>
</comment>
<dbReference type="InterPro" id="IPR014027">
    <property type="entry name" value="UDP-Glc/GDP-Man_DH_C"/>
</dbReference>
<dbReference type="KEGG" id="ncl:C5F47_00760"/>
<dbReference type="Gene3D" id="3.40.50.720">
    <property type="entry name" value="NAD(P)-binding Rossmann-like Domain"/>
    <property type="match status" value="2"/>
</dbReference>
<dbReference type="InterPro" id="IPR001732">
    <property type="entry name" value="UDP-Glc/GDP-Man_DH_N"/>
</dbReference>
<dbReference type="SUPFAM" id="SSF52413">
    <property type="entry name" value="UDP-glucose/GDP-mannose dehydrogenase C-terminal domain"/>
    <property type="match status" value="1"/>
</dbReference>
<evidence type="ECO:0000259" key="11">
    <source>
        <dbReference type="SMART" id="SM00984"/>
    </source>
</evidence>
<comment type="similarity">
    <text evidence="2 7">Belongs to the UDP-glucose/GDP-mannose dehydrogenase family.</text>
</comment>
<evidence type="ECO:0000256" key="6">
    <source>
        <dbReference type="ARBA" id="ARBA00047473"/>
    </source>
</evidence>
<dbReference type="SMART" id="SM00984">
    <property type="entry name" value="UDPG_MGDP_dh_C"/>
    <property type="match status" value="1"/>
</dbReference>
<gene>
    <name evidence="12" type="ORF">C5F47_00760</name>
</gene>
<feature type="binding site" evidence="10">
    <location>
        <position position="281"/>
    </location>
    <ligand>
        <name>NAD(+)</name>
        <dbReference type="ChEBI" id="CHEBI:57540"/>
    </ligand>
</feature>
<dbReference type="InterPro" id="IPR008927">
    <property type="entry name" value="6-PGluconate_DH-like_C_sf"/>
</dbReference>
<feature type="binding site" evidence="9">
    <location>
        <position position="209"/>
    </location>
    <ligand>
        <name>substrate</name>
    </ligand>
</feature>
<name>A0A7D5LYB5_9ARCH</name>
<organism evidence="12 13">
    <name type="scientific">Nitrosopumilus cobalaminigenes</name>
    <dbReference type="NCBI Taxonomy" id="1470066"/>
    <lineage>
        <taxon>Archaea</taxon>
        <taxon>Nitrososphaerota</taxon>
        <taxon>Nitrososphaeria</taxon>
        <taxon>Nitrosopumilales</taxon>
        <taxon>Nitrosopumilaceae</taxon>
        <taxon>Nitrosopumilus</taxon>
    </lineage>
</organism>
<dbReference type="Gene3D" id="1.20.5.100">
    <property type="entry name" value="Cytochrome c1, transmembrane anchor, C-terminal"/>
    <property type="match status" value="1"/>
</dbReference>
<feature type="active site" description="Nucleophile" evidence="8">
    <location>
        <position position="278"/>
    </location>
</feature>
<feature type="binding site" evidence="9">
    <location>
        <begin position="267"/>
        <end position="271"/>
    </location>
    <ligand>
        <name>substrate</name>
    </ligand>
</feature>
<dbReference type="InterPro" id="IPR017476">
    <property type="entry name" value="UDP-Glc/GDP-Man"/>
</dbReference>
<evidence type="ECO:0000256" key="10">
    <source>
        <dbReference type="PIRSR" id="PIRSR500134-3"/>
    </source>
</evidence>
<evidence type="ECO:0000256" key="9">
    <source>
        <dbReference type="PIRSR" id="PIRSR500134-2"/>
    </source>
</evidence>
<dbReference type="InterPro" id="IPR036291">
    <property type="entry name" value="NAD(P)-bd_dom_sf"/>
</dbReference>
<evidence type="ECO:0000256" key="4">
    <source>
        <dbReference type="ARBA" id="ARBA00023002"/>
    </source>
</evidence>
<evidence type="ECO:0000313" key="12">
    <source>
        <dbReference type="EMBL" id="QLH02213.1"/>
    </source>
</evidence>
<evidence type="ECO:0000256" key="5">
    <source>
        <dbReference type="ARBA" id="ARBA00023027"/>
    </source>
</evidence>
<feature type="domain" description="UDP-glucose/GDP-mannose dehydrogenase C-terminal" evidence="11">
    <location>
        <begin position="331"/>
        <end position="433"/>
    </location>
</feature>
<feature type="binding site" evidence="9">
    <location>
        <position position="275"/>
    </location>
    <ligand>
        <name>substrate</name>
    </ligand>
</feature>
<evidence type="ECO:0000313" key="13">
    <source>
        <dbReference type="Proteomes" id="UP000509771"/>
    </source>
</evidence>
<dbReference type="RefSeq" id="WP_179361042.1">
    <property type="nucleotide sequence ID" value="NZ_CP026993.1"/>
</dbReference>
<feature type="binding site" evidence="9">
    <location>
        <begin position="156"/>
        <end position="159"/>
    </location>
    <ligand>
        <name>substrate</name>
    </ligand>
</feature>
<feature type="binding site" evidence="10">
    <location>
        <position position="35"/>
    </location>
    <ligand>
        <name>NAD(+)</name>
        <dbReference type="ChEBI" id="CHEBI:57540"/>
    </ligand>
</feature>
<dbReference type="Proteomes" id="UP000509771">
    <property type="component" value="Chromosome"/>
</dbReference>
<dbReference type="GO" id="GO:0003979">
    <property type="term" value="F:UDP-glucose 6-dehydrogenase activity"/>
    <property type="evidence" value="ECO:0007669"/>
    <property type="project" value="UniProtKB-EC"/>
</dbReference>
<dbReference type="SUPFAM" id="SSF51735">
    <property type="entry name" value="NAD(P)-binding Rossmann-fold domains"/>
    <property type="match status" value="1"/>
</dbReference>
<comment type="catalytic activity">
    <reaction evidence="6 7">
        <text>UDP-alpha-D-glucose + 2 NAD(+) + H2O = UDP-alpha-D-glucuronate + 2 NADH + 3 H(+)</text>
        <dbReference type="Rhea" id="RHEA:23596"/>
        <dbReference type="ChEBI" id="CHEBI:15377"/>
        <dbReference type="ChEBI" id="CHEBI:15378"/>
        <dbReference type="ChEBI" id="CHEBI:57540"/>
        <dbReference type="ChEBI" id="CHEBI:57945"/>
        <dbReference type="ChEBI" id="CHEBI:58052"/>
        <dbReference type="ChEBI" id="CHEBI:58885"/>
        <dbReference type="EC" id="1.1.1.22"/>
    </reaction>
</comment>
<evidence type="ECO:0000256" key="2">
    <source>
        <dbReference type="ARBA" id="ARBA00006601"/>
    </source>
</evidence>
<feature type="binding site" evidence="9">
    <location>
        <position position="338"/>
    </location>
    <ligand>
        <name>substrate</name>
    </ligand>
</feature>
<protein>
    <recommendedName>
        <fullName evidence="3 7">UDP-glucose 6-dehydrogenase</fullName>
        <ecNumber evidence="3 7">1.1.1.22</ecNumber>
    </recommendedName>
</protein>
<dbReference type="EC" id="1.1.1.22" evidence="3 7"/>
<dbReference type="GO" id="GO:0051287">
    <property type="term" value="F:NAD binding"/>
    <property type="evidence" value="ECO:0007669"/>
    <property type="project" value="InterPro"/>
</dbReference>
<feature type="binding site" evidence="10">
    <location>
        <position position="345"/>
    </location>
    <ligand>
        <name>NAD(+)</name>
        <dbReference type="ChEBI" id="CHEBI:57540"/>
    </ligand>
</feature>